<protein>
    <submittedName>
        <fullName evidence="1">Uncharacterized protein</fullName>
    </submittedName>
</protein>
<dbReference type="AlphaFoldDB" id="A0A6C0G364"/>
<dbReference type="KEGG" id="plyc:GXP70_25110"/>
<evidence type="ECO:0000313" key="2">
    <source>
        <dbReference type="Proteomes" id="UP000476064"/>
    </source>
</evidence>
<accession>A0A6C0G364</accession>
<reference evidence="1 2" key="1">
    <citation type="submission" date="2020-01" db="EMBL/GenBank/DDBJ databases">
        <title>Paenibacillus sp. nov., isolated from tomato rhizosphere.</title>
        <authorList>
            <person name="Weon H.-Y."/>
            <person name="Lee S.A."/>
        </authorList>
    </citation>
    <scope>NUCLEOTIDE SEQUENCE [LARGE SCALE GENOMIC DNA]</scope>
    <source>
        <strain evidence="1 2">12200R-189</strain>
    </source>
</reference>
<evidence type="ECO:0000313" key="1">
    <source>
        <dbReference type="EMBL" id="QHT62912.1"/>
    </source>
</evidence>
<dbReference type="RefSeq" id="WP_162359343.1">
    <property type="nucleotide sequence ID" value="NZ_CP048209.1"/>
</dbReference>
<dbReference type="Proteomes" id="UP000476064">
    <property type="component" value="Chromosome"/>
</dbReference>
<name>A0A6C0G364_9BACL</name>
<organism evidence="1 2">
    <name type="scientific">Paenibacillus lycopersici</name>
    <dbReference type="NCBI Taxonomy" id="2704462"/>
    <lineage>
        <taxon>Bacteria</taxon>
        <taxon>Bacillati</taxon>
        <taxon>Bacillota</taxon>
        <taxon>Bacilli</taxon>
        <taxon>Bacillales</taxon>
        <taxon>Paenibacillaceae</taxon>
        <taxon>Paenibacillus</taxon>
    </lineage>
</organism>
<sequence length="48" mass="5308">MRSLLMTLLLIVVAILIYDHVAGGDKGMNRQLELSGRHMSGGIRRMSP</sequence>
<keyword evidence="2" id="KW-1185">Reference proteome</keyword>
<gene>
    <name evidence="1" type="ORF">GXP70_25110</name>
</gene>
<proteinExistence type="predicted"/>
<dbReference type="EMBL" id="CP048209">
    <property type="protein sequence ID" value="QHT62912.1"/>
    <property type="molecule type" value="Genomic_DNA"/>
</dbReference>